<feature type="binding site" evidence="7">
    <location>
        <position position="134"/>
    </location>
    <ligand>
        <name>substrate</name>
    </ligand>
</feature>
<dbReference type="CDD" id="cd00430">
    <property type="entry name" value="PLPDE_III_AR"/>
    <property type="match status" value="1"/>
</dbReference>
<keyword evidence="6 7" id="KW-0413">Isomerase</keyword>
<name>A0ABT0AY49_9SPHN</name>
<comment type="function">
    <text evidence="7">Catalyzes the interconversion of L-alanine and D-alanine. May also act on other amino acids.</text>
</comment>
<dbReference type="InterPro" id="IPR000821">
    <property type="entry name" value="Ala_racemase"/>
</dbReference>
<dbReference type="Gene3D" id="2.40.37.10">
    <property type="entry name" value="Lyase, Ornithine Decarboxylase, Chain A, domain 1"/>
    <property type="match status" value="1"/>
</dbReference>
<dbReference type="SUPFAM" id="SSF51419">
    <property type="entry name" value="PLP-binding barrel"/>
    <property type="match status" value="1"/>
</dbReference>
<comment type="cofactor">
    <cofactor evidence="2 7">
        <name>pyridoxal 5'-phosphate</name>
        <dbReference type="ChEBI" id="CHEBI:597326"/>
    </cofactor>
</comment>
<dbReference type="HAMAP" id="MF_01201">
    <property type="entry name" value="Ala_racemase"/>
    <property type="match status" value="1"/>
</dbReference>
<dbReference type="PANTHER" id="PTHR30511:SF0">
    <property type="entry name" value="ALANINE RACEMASE, CATABOLIC-RELATED"/>
    <property type="match status" value="1"/>
</dbReference>
<comment type="similarity">
    <text evidence="3 7">Belongs to the alanine racemase family.</text>
</comment>
<feature type="binding site" evidence="7">
    <location>
        <position position="298"/>
    </location>
    <ligand>
        <name>substrate</name>
    </ligand>
</feature>
<dbReference type="Pfam" id="PF01168">
    <property type="entry name" value="Ala_racemase_N"/>
    <property type="match status" value="1"/>
</dbReference>
<evidence type="ECO:0000256" key="4">
    <source>
        <dbReference type="ARBA" id="ARBA00013089"/>
    </source>
</evidence>
<dbReference type="Proteomes" id="UP001162880">
    <property type="component" value="Unassembled WGS sequence"/>
</dbReference>
<dbReference type="Gene3D" id="3.20.20.10">
    <property type="entry name" value="Alanine racemase"/>
    <property type="match status" value="1"/>
</dbReference>
<sequence>MLPDVPAPALRLGLDPDALRSNWQALDRMSGNARAGAAVKADGYGLGARAVVPILHAAGCHDFFVAHWSEAQALLDVAAPGSISVLHGPLTDADVAFAVASGATPVINSLEQARRWVAGGGGRCHLMVDTGMNRLGLPLTELGDESVAALEVDVLLSHLVSAEEDVASNGVQRDRWGQARAAVRHQRGSLANSAGIALGSDYHGDLTRPGIAIYGGVPRTELAGVIRQVVQPQAAILQVRDVTAGETIGYNATFTATEPMRVGTIALGYADGYLRCWSGRGRFHANGQVLPVLGRVSMDMTVIDLSGAPSLREGDWVTADYALPEASAETGLSQYELLTVLGHRFAR</sequence>
<protein>
    <recommendedName>
        <fullName evidence="4 7">Alanine racemase</fullName>
        <ecNumber evidence="4 7">5.1.1.1</ecNumber>
    </recommendedName>
</protein>
<evidence type="ECO:0000256" key="6">
    <source>
        <dbReference type="ARBA" id="ARBA00023235"/>
    </source>
</evidence>
<evidence type="ECO:0000256" key="3">
    <source>
        <dbReference type="ARBA" id="ARBA00007880"/>
    </source>
</evidence>
<evidence type="ECO:0000256" key="2">
    <source>
        <dbReference type="ARBA" id="ARBA00001933"/>
    </source>
</evidence>
<dbReference type="PRINTS" id="PR00992">
    <property type="entry name" value="ALARACEMASE"/>
</dbReference>
<accession>A0ABT0AY49</accession>
<reference evidence="9" key="1">
    <citation type="submission" date="2022-03" db="EMBL/GenBank/DDBJ databases">
        <title>Identification of a novel bacterium isolated from mangrove sediments.</title>
        <authorList>
            <person name="Pan X."/>
        </authorList>
    </citation>
    <scope>NUCLEOTIDE SEQUENCE</scope>
    <source>
        <strain evidence="9">B2580</strain>
    </source>
</reference>
<dbReference type="PANTHER" id="PTHR30511">
    <property type="entry name" value="ALANINE RACEMASE"/>
    <property type="match status" value="1"/>
</dbReference>
<dbReference type="InterPro" id="IPR009006">
    <property type="entry name" value="Ala_racemase/Decarboxylase_C"/>
</dbReference>
<feature type="active site" description="Proton acceptor; specific for D-alanine" evidence="7">
    <location>
        <position position="40"/>
    </location>
</feature>
<dbReference type="Pfam" id="PF00842">
    <property type="entry name" value="Ala_racemase_C"/>
    <property type="match status" value="1"/>
</dbReference>
<dbReference type="InterPro" id="IPR029066">
    <property type="entry name" value="PLP-binding_barrel"/>
</dbReference>
<keyword evidence="5 7" id="KW-0663">Pyridoxal phosphate</keyword>
<dbReference type="SMART" id="SM01005">
    <property type="entry name" value="Ala_racemase_C"/>
    <property type="match status" value="1"/>
</dbReference>
<dbReference type="GO" id="GO:0008784">
    <property type="term" value="F:alanine racemase activity"/>
    <property type="evidence" value="ECO:0007669"/>
    <property type="project" value="UniProtKB-EC"/>
</dbReference>
<proteinExistence type="inferred from homology"/>
<dbReference type="PROSITE" id="PS00395">
    <property type="entry name" value="ALANINE_RACEMASE"/>
    <property type="match status" value="1"/>
</dbReference>
<dbReference type="SUPFAM" id="SSF50621">
    <property type="entry name" value="Alanine racemase C-terminal domain-like"/>
    <property type="match status" value="1"/>
</dbReference>
<dbReference type="InterPro" id="IPR001608">
    <property type="entry name" value="Ala_racemase_N"/>
</dbReference>
<evidence type="ECO:0000256" key="5">
    <source>
        <dbReference type="ARBA" id="ARBA00022898"/>
    </source>
</evidence>
<evidence type="ECO:0000256" key="7">
    <source>
        <dbReference type="HAMAP-Rule" id="MF_01201"/>
    </source>
</evidence>
<dbReference type="EC" id="5.1.1.1" evidence="4 7"/>
<dbReference type="RefSeq" id="WP_243991690.1">
    <property type="nucleotide sequence ID" value="NZ_JALHLE010000005.1"/>
</dbReference>
<feature type="active site" description="Proton acceptor; specific for L-alanine" evidence="7">
    <location>
        <position position="250"/>
    </location>
</feature>
<evidence type="ECO:0000259" key="8">
    <source>
        <dbReference type="SMART" id="SM01005"/>
    </source>
</evidence>
<evidence type="ECO:0000256" key="1">
    <source>
        <dbReference type="ARBA" id="ARBA00000316"/>
    </source>
</evidence>
<gene>
    <name evidence="9" type="primary">alr</name>
    <name evidence="9" type="ORF">MTR64_04025</name>
</gene>
<organism evidence="9 10">
    <name type="scientific">Novosphingobium album</name>
    <name type="common">ex Hu et al. 2023</name>
    <dbReference type="NCBI Taxonomy" id="2930093"/>
    <lineage>
        <taxon>Bacteria</taxon>
        <taxon>Pseudomonadati</taxon>
        <taxon>Pseudomonadota</taxon>
        <taxon>Alphaproteobacteria</taxon>
        <taxon>Sphingomonadales</taxon>
        <taxon>Sphingomonadaceae</taxon>
        <taxon>Novosphingobium</taxon>
    </lineage>
</organism>
<feature type="domain" description="Alanine racemase C-terminal" evidence="8">
    <location>
        <begin position="229"/>
        <end position="347"/>
    </location>
</feature>
<comment type="pathway">
    <text evidence="7">Amino-acid biosynthesis; D-alanine biosynthesis; D-alanine from L-alanine: step 1/1.</text>
</comment>
<evidence type="ECO:0000313" key="9">
    <source>
        <dbReference type="EMBL" id="MCJ2177717.1"/>
    </source>
</evidence>
<feature type="modified residue" description="N6-(pyridoxal phosphate)lysine" evidence="7">
    <location>
        <position position="40"/>
    </location>
</feature>
<dbReference type="InterPro" id="IPR020622">
    <property type="entry name" value="Ala_racemase_pyridoxalP-BS"/>
</dbReference>
<dbReference type="InterPro" id="IPR011079">
    <property type="entry name" value="Ala_racemase_C"/>
</dbReference>
<comment type="caution">
    <text evidence="9">The sequence shown here is derived from an EMBL/GenBank/DDBJ whole genome shotgun (WGS) entry which is preliminary data.</text>
</comment>
<keyword evidence="10" id="KW-1185">Reference proteome</keyword>
<dbReference type="NCBIfam" id="TIGR00492">
    <property type="entry name" value="alr"/>
    <property type="match status" value="1"/>
</dbReference>
<comment type="catalytic activity">
    <reaction evidence="1 7">
        <text>L-alanine = D-alanine</text>
        <dbReference type="Rhea" id="RHEA:20249"/>
        <dbReference type="ChEBI" id="CHEBI:57416"/>
        <dbReference type="ChEBI" id="CHEBI:57972"/>
        <dbReference type="EC" id="5.1.1.1"/>
    </reaction>
</comment>
<evidence type="ECO:0000313" key="10">
    <source>
        <dbReference type="Proteomes" id="UP001162880"/>
    </source>
</evidence>
<dbReference type="EMBL" id="JALHLE010000005">
    <property type="protein sequence ID" value="MCJ2177717.1"/>
    <property type="molecule type" value="Genomic_DNA"/>
</dbReference>